<dbReference type="PROSITE" id="PS51722">
    <property type="entry name" value="G_TR_2"/>
    <property type="match status" value="1"/>
</dbReference>
<dbReference type="GO" id="GO:0097216">
    <property type="term" value="F:guanosine tetraphosphate binding"/>
    <property type="evidence" value="ECO:0007669"/>
    <property type="project" value="UniProtKB-ARBA"/>
</dbReference>
<dbReference type="InterPro" id="IPR035647">
    <property type="entry name" value="EFG_III/V"/>
</dbReference>
<dbReference type="KEGG" id="cser:CCO03_03040"/>
<dbReference type="PRINTS" id="PR00315">
    <property type="entry name" value="ELONGATNFCT"/>
</dbReference>
<dbReference type="Pfam" id="PF03144">
    <property type="entry name" value="GTP_EFTU_D2"/>
    <property type="match status" value="1"/>
</dbReference>
<dbReference type="Proteomes" id="UP000196138">
    <property type="component" value="Chromosome"/>
</dbReference>
<feature type="binding site" evidence="8">
    <location>
        <begin position="79"/>
        <end position="83"/>
    </location>
    <ligand>
        <name>GTP</name>
        <dbReference type="ChEBI" id="CHEBI:37565"/>
    </ligand>
</feature>
<evidence type="ECO:0000256" key="4">
    <source>
        <dbReference type="ARBA" id="ARBA00022768"/>
    </source>
</evidence>
<dbReference type="Pfam" id="PF00009">
    <property type="entry name" value="GTP_EFTU"/>
    <property type="match status" value="1"/>
</dbReference>
<dbReference type="GO" id="GO:0003746">
    <property type="term" value="F:translation elongation factor activity"/>
    <property type="evidence" value="ECO:0007669"/>
    <property type="project" value="UniProtKB-UniRule"/>
</dbReference>
<dbReference type="CDD" id="cd03713">
    <property type="entry name" value="EFG_mtEFG_C"/>
    <property type="match status" value="1"/>
</dbReference>
<dbReference type="Gene3D" id="3.30.70.870">
    <property type="entry name" value="Elongation Factor G (Translational Gtpase), domain 3"/>
    <property type="match status" value="1"/>
</dbReference>
<dbReference type="InterPro" id="IPR027417">
    <property type="entry name" value="P-loop_NTPase"/>
</dbReference>
<dbReference type="InterPro" id="IPR009000">
    <property type="entry name" value="Transl_B-barrel_sf"/>
</dbReference>
<dbReference type="GO" id="GO:0005525">
    <property type="term" value="F:GTP binding"/>
    <property type="evidence" value="ECO:0007669"/>
    <property type="project" value="UniProtKB-UniRule"/>
</dbReference>
<evidence type="ECO:0000256" key="5">
    <source>
        <dbReference type="ARBA" id="ARBA00022917"/>
    </source>
</evidence>
<dbReference type="SMART" id="SM00838">
    <property type="entry name" value="EFG_C"/>
    <property type="match status" value="1"/>
</dbReference>
<dbReference type="Gene3D" id="3.40.50.300">
    <property type="entry name" value="P-loop containing nucleotide triphosphate hydrolases"/>
    <property type="match status" value="1"/>
</dbReference>
<dbReference type="InterPro" id="IPR031157">
    <property type="entry name" value="G_TR_CS"/>
</dbReference>
<dbReference type="InterPro" id="IPR004161">
    <property type="entry name" value="EFTu-like_2"/>
</dbReference>
<dbReference type="FunFam" id="3.30.70.870:FF:000001">
    <property type="entry name" value="Elongation factor G"/>
    <property type="match status" value="1"/>
</dbReference>
<keyword evidence="3 8" id="KW-0547">Nucleotide-binding</keyword>
<keyword evidence="6 8" id="KW-0342">GTP-binding</keyword>
<feature type="domain" description="Tr-type G" evidence="9">
    <location>
        <begin position="6"/>
        <end position="281"/>
    </location>
</feature>
<dbReference type="GO" id="GO:0003924">
    <property type="term" value="F:GTPase activity"/>
    <property type="evidence" value="ECO:0007669"/>
    <property type="project" value="InterPro"/>
</dbReference>
<dbReference type="GO" id="GO:0032790">
    <property type="term" value="P:ribosome disassembly"/>
    <property type="evidence" value="ECO:0007669"/>
    <property type="project" value="TreeGrafter"/>
</dbReference>
<keyword evidence="8" id="KW-0963">Cytoplasm</keyword>
<dbReference type="PANTHER" id="PTHR43261">
    <property type="entry name" value="TRANSLATION ELONGATION FACTOR G-RELATED"/>
    <property type="match status" value="1"/>
</dbReference>
<comment type="similarity">
    <text evidence="1 8">Belongs to the TRAFAC class translation factor GTPase superfamily. Classic translation factor GTPase family. EF-G/EF-2 subfamily.</text>
</comment>
<dbReference type="FunFam" id="3.30.70.240:FF:000001">
    <property type="entry name" value="Elongation factor G"/>
    <property type="match status" value="1"/>
</dbReference>
<dbReference type="NCBIfam" id="NF009381">
    <property type="entry name" value="PRK12740.1-5"/>
    <property type="match status" value="1"/>
</dbReference>
<keyword evidence="4 8" id="KW-0251">Elongation factor</keyword>
<evidence type="ECO:0000256" key="3">
    <source>
        <dbReference type="ARBA" id="ARBA00022741"/>
    </source>
</evidence>
<dbReference type="InterPro" id="IPR041095">
    <property type="entry name" value="EFG_II"/>
</dbReference>
<keyword evidence="5 8" id="KW-0648">Protein biosynthesis</keyword>
<dbReference type="OrthoDB" id="8969536at2"/>
<dbReference type="HAMAP" id="MF_00054_B">
    <property type="entry name" value="EF_G_EF_2_B"/>
    <property type="match status" value="1"/>
</dbReference>
<dbReference type="Pfam" id="PF00679">
    <property type="entry name" value="EFG_C"/>
    <property type="match status" value="1"/>
</dbReference>
<reference evidence="10 11" key="1">
    <citation type="submission" date="2017-05" db="EMBL/GenBank/DDBJ databases">
        <authorList>
            <person name="Song R."/>
            <person name="Chenine A.L."/>
            <person name="Ruprecht R.M."/>
        </authorList>
    </citation>
    <scope>NUCLEOTIDE SEQUENCE [LARGE SCALE GENOMIC DNA]</scope>
    <source>
        <strain evidence="10 11">DSM 26136</strain>
    </source>
</reference>
<dbReference type="InterPro" id="IPR000795">
    <property type="entry name" value="T_Tr_GTP-bd_dom"/>
</dbReference>
<dbReference type="InterPro" id="IPR005517">
    <property type="entry name" value="Transl_elong_EFG/EF2_IV"/>
</dbReference>
<dbReference type="SUPFAM" id="SSF54980">
    <property type="entry name" value="EF-G C-terminal domain-like"/>
    <property type="match status" value="2"/>
</dbReference>
<dbReference type="NCBIfam" id="TIGR00484">
    <property type="entry name" value="EF-G"/>
    <property type="match status" value="1"/>
</dbReference>
<keyword evidence="11" id="KW-1185">Reference proteome</keyword>
<dbReference type="NCBIfam" id="TIGR00231">
    <property type="entry name" value="small_GTP"/>
    <property type="match status" value="1"/>
</dbReference>
<evidence type="ECO:0000313" key="10">
    <source>
        <dbReference type="EMBL" id="ARU03794.1"/>
    </source>
</evidence>
<dbReference type="RefSeq" id="WP_087277092.1">
    <property type="nucleotide sequence ID" value="NZ_CP021455.1"/>
</dbReference>
<dbReference type="InterPro" id="IPR009022">
    <property type="entry name" value="EFG_III"/>
</dbReference>
<comment type="subcellular location">
    <subcellularLocation>
        <location evidence="8">Cytoplasm</location>
    </subcellularLocation>
</comment>
<dbReference type="EMBL" id="CP021455">
    <property type="protein sequence ID" value="ARU03794.1"/>
    <property type="molecule type" value="Genomic_DNA"/>
</dbReference>
<dbReference type="GO" id="GO:0005737">
    <property type="term" value="C:cytoplasm"/>
    <property type="evidence" value="ECO:0007669"/>
    <property type="project" value="UniProtKB-SubCell"/>
</dbReference>
<dbReference type="Gene3D" id="3.30.70.240">
    <property type="match status" value="1"/>
</dbReference>
<dbReference type="AlphaFoldDB" id="A0A1Y0EJG4"/>
<dbReference type="InterPro" id="IPR020568">
    <property type="entry name" value="Ribosomal_Su5_D2-typ_SF"/>
</dbReference>
<proteinExistence type="inferred from homology"/>
<dbReference type="InterPro" id="IPR000640">
    <property type="entry name" value="EFG_V-like"/>
</dbReference>
<dbReference type="InterPro" id="IPR014721">
    <property type="entry name" value="Ribsml_uS5_D2-typ_fold_subgr"/>
</dbReference>
<protein>
    <recommendedName>
        <fullName evidence="2 8">Elongation factor G</fullName>
        <shortName evidence="8">EF-G</shortName>
    </recommendedName>
</protein>
<dbReference type="CDD" id="cd16262">
    <property type="entry name" value="EFG_III"/>
    <property type="match status" value="1"/>
</dbReference>
<gene>
    <name evidence="8" type="primary">fusA</name>
    <name evidence="10" type="ORF">CCO03_03040</name>
</gene>
<evidence type="ECO:0000313" key="11">
    <source>
        <dbReference type="Proteomes" id="UP000196138"/>
    </source>
</evidence>
<feature type="binding site" evidence="8">
    <location>
        <begin position="15"/>
        <end position="22"/>
    </location>
    <ligand>
        <name>GTP</name>
        <dbReference type="ChEBI" id="CHEBI:37565"/>
    </ligand>
</feature>
<dbReference type="CDD" id="cd01886">
    <property type="entry name" value="EF-G"/>
    <property type="match status" value="1"/>
</dbReference>
<dbReference type="SUPFAM" id="SSF52540">
    <property type="entry name" value="P-loop containing nucleoside triphosphate hydrolases"/>
    <property type="match status" value="1"/>
</dbReference>
<dbReference type="InterPro" id="IPR004540">
    <property type="entry name" value="Transl_elong_EFG/EF2"/>
</dbReference>
<comment type="function">
    <text evidence="7 8">Catalyzes the GTP-dependent ribosomal translocation step during translation elongation. During this step, the ribosome changes from the pre-translocational (PRE) to the post-translocational (POST) state as the newly formed A-site-bound peptidyl-tRNA and P-site-bound deacylated tRNA move to the P and E sites, respectively. Catalyzes the coordinated movement of the two tRNA molecules, the mRNA and conformational changes in the ribosome.</text>
</comment>
<dbReference type="PROSITE" id="PS00301">
    <property type="entry name" value="G_TR_1"/>
    <property type="match status" value="1"/>
</dbReference>
<sequence>MTNRRHSLRNIGIIAHVDAGKTTLSERILFYTGESHRMGETHAGTSHLDFDPQERARGITIQSAATTVHWRDVQINLIDTPGHIDFNLEVGRALRVLDGAVVVLDGVAGVEPQTETNWRLADRHGVPRLALVNKLDRVGADFGRVVDMLQTRLQAPAWPVQLPIGAEAGFVGVVDLLQMQARVWDADDASAPARVTAIPPALQAAAEAARARLVEAVAEHDDAILAAWLAGEAVAAERLRAAIRVAVRERALVPVLAASAFRNRGIEPLLDAVADWLPAPEDLPLPEGVPAEGDAADAPFAGLVFKLVADGHGSSAFVRVYAGRLQAGDVVLNAVTGQRERVARLYEVHADRRVAVTQAQAGDIVAIAGLKDSLTGHTLCDPRHVLLLETIEVPLPVIDLAIEPKARADQAALAKALQLMQRQDPSLRVRQDPESGQTLLSGMGELQLEVAIEALRAEHGVSLNVGRPQVAYRETVAGTAELTHVHKKQSGGPGQFAQLTLAVRPLSRGDGVRFESRITGGAVPREFIPAVEAGVRRAAQAGVLAGYPVVDFEVVLSDGAFHERDSSAMVFELAAASATRALLTKAEPRLLEPVMAVEVVSPPEYLGAVIGDLNRRRGLVTGQAQRGAASVVNAQVPLAEMFGYIGQLRALSSGRASYTMQLDGYQVAPDRVVAALREGDAAVAH</sequence>
<dbReference type="SUPFAM" id="SSF50447">
    <property type="entry name" value="Translation proteins"/>
    <property type="match status" value="1"/>
</dbReference>
<dbReference type="PANTHER" id="PTHR43261:SF1">
    <property type="entry name" value="RIBOSOME-RELEASING FACTOR 2, MITOCHONDRIAL"/>
    <property type="match status" value="1"/>
</dbReference>
<evidence type="ECO:0000256" key="1">
    <source>
        <dbReference type="ARBA" id="ARBA00005870"/>
    </source>
</evidence>
<accession>A0A1Y0EJG4</accession>
<dbReference type="Pfam" id="PF14492">
    <property type="entry name" value="EFG_III"/>
    <property type="match status" value="1"/>
</dbReference>
<feature type="binding site" evidence="8">
    <location>
        <begin position="133"/>
        <end position="136"/>
    </location>
    <ligand>
        <name>GTP</name>
        <dbReference type="ChEBI" id="CHEBI:37565"/>
    </ligand>
</feature>
<evidence type="ECO:0000256" key="7">
    <source>
        <dbReference type="ARBA" id="ARBA00024731"/>
    </source>
</evidence>
<dbReference type="InterPro" id="IPR035649">
    <property type="entry name" value="EFG_V"/>
</dbReference>
<dbReference type="Gene3D" id="3.30.230.10">
    <property type="match status" value="1"/>
</dbReference>
<dbReference type="FunFam" id="3.40.50.300:FF:000029">
    <property type="entry name" value="Elongation factor G"/>
    <property type="match status" value="1"/>
</dbReference>
<name>A0A1Y0EJG4_9BURK</name>
<evidence type="ECO:0000259" key="9">
    <source>
        <dbReference type="PROSITE" id="PS51722"/>
    </source>
</evidence>
<evidence type="ECO:0000256" key="2">
    <source>
        <dbReference type="ARBA" id="ARBA00017872"/>
    </source>
</evidence>
<evidence type="ECO:0000256" key="8">
    <source>
        <dbReference type="HAMAP-Rule" id="MF_00054"/>
    </source>
</evidence>
<dbReference type="CDD" id="cd01434">
    <property type="entry name" value="EFG_mtEFG1_IV"/>
    <property type="match status" value="1"/>
</dbReference>
<dbReference type="Pfam" id="PF03764">
    <property type="entry name" value="EFG_IV"/>
    <property type="match status" value="1"/>
</dbReference>
<dbReference type="SMART" id="SM00889">
    <property type="entry name" value="EFG_IV"/>
    <property type="match status" value="1"/>
</dbReference>
<organism evidence="10 11">
    <name type="scientific">Comamonas serinivorans</name>
    <dbReference type="NCBI Taxonomy" id="1082851"/>
    <lineage>
        <taxon>Bacteria</taxon>
        <taxon>Pseudomonadati</taxon>
        <taxon>Pseudomonadota</taxon>
        <taxon>Betaproteobacteria</taxon>
        <taxon>Burkholderiales</taxon>
        <taxon>Comamonadaceae</taxon>
        <taxon>Comamonas</taxon>
    </lineage>
</organism>
<evidence type="ECO:0000256" key="6">
    <source>
        <dbReference type="ARBA" id="ARBA00023134"/>
    </source>
</evidence>
<dbReference type="Gene3D" id="2.40.30.10">
    <property type="entry name" value="Translation factors"/>
    <property type="match status" value="1"/>
</dbReference>
<dbReference type="InterPro" id="IPR005225">
    <property type="entry name" value="Small_GTP-bd"/>
</dbReference>
<dbReference type="InterPro" id="IPR047872">
    <property type="entry name" value="EFG_IV"/>
</dbReference>
<dbReference type="CDD" id="cd04088">
    <property type="entry name" value="EFG_mtEFG_II"/>
    <property type="match status" value="1"/>
</dbReference>
<dbReference type="SUPFAM" id="SSF54211">
    <property type="entry name" value="Ribosomal protein S5 domain 2-like"/>
    <property type="match status" value="1"/>
</dbReference>